<evidence type="ECO:0000259" key="1">
    <source>
        <dbReference type="Pfam" id="PF13529"/>
    </source>
</evidence>
<comment type="caution">
    <text evidence="2">The sequence shown here is derived from an EMBL/GenBank/DDBJ whole genome shotgun (WGS) entry which is preliminary data.</text>
</comment>
<dbReference type="InterPro" id="IPR039564">
    <property type="entry name" value="Peptidase_C39-like"/>
</dbReference>
<protein>
    <recommendedName>
        <fullName evidence="1">Peptidase C39-like domain-containing protein</fullName>
    </recommendedName>
</protein>
<reference evidence="2 3" key="1">
    <citation type="journal article" date="2017" name="Int. J. Syst. Evol. Microbiol.">
        <title>Desulfovibrio senegalensis sp. nov., a mesophilic sulfate reducer isolated from marine sediment.</title>
        <authorList>
            <person name="Thioye A."/>
            <person name="Gam Z.B.A."/>
            <person name="Mbengue M."/>
            <person name="Cayol J.L."/>
            <person name="Joseph-Bartoli M."/>
            <person name="Toure-Kane C."/>
            <person name="Labat M."/>
        </authorList>
    </citation>
    <scope>NUCLEOTIDE SEQUENCE [LARGE SCALE GENOMIC DNA]</scope>
    <source>
        <strain evidence="2 3">DSM 101509</strain>
    </source>
</reference>
<dbReference type="AlphaFoldDB" id="A0A6N6N5Q3"/>
<proteinExistence type="predicted"/>
<dbReference type="Proteomes" id="UP000438699">
    <property type="component" value="Unassembled WGS sequence"/>
</dbReference>
<organism evidence="2 3">
    <name type="scientific">Pseudodesulfovibrio senegalensis</name>
    <dbReference type="NCBI Taxonomy" id="1721087"/>
    <lineage>
        <taxon>Bacteria</taxon>
        <taxon>Pseudomonadati</taxon>
        <taxon>Thermodesulfobacteriota</taxon>
        <taxon>Desulfovibrionia</taxon>
        <taxon>Desulfovibrionales</taxon>
        <taxon>Desulfovibrionaceae</taxon>
    </lineage>
</organism>
<name>A0A6N6N5Q3_9BACT</name>
<accession>A0A6N6N5Q3</accession>
<gene>
    <name evidence="2" type="ORF">F8A88_00635</name>
</gene>
<evidence type="ECO:0000313" key="3">
    <source>
        <dbReference type="Proteomes" id="UP000438699"/>
    </source>
</evidence>
<sequence>MTASKKNRAARAVRQPFMPPPSCCPALPGRLFAMGLATVLVLCVLCGCAARTNLPPLPKNMGSAMIRDVPFLVQEQYQCGPAALAMVLNHAGDRVTPEAIARDVFRKDIRGAVNLDMILYPRHRGFNSMFGKGSPQAVINAVNQGHPMVVMVDQGLPMVRKLHYMVVIGYTPTEVIVHSGHERAKRIAWKEFLGQWQETGYWMLTVTPKER</sequence>
<dbReference type="EMBL" id="WAIE01000001">
    <property type="protein sequence ID" value="KAB1442815.1"/>
    <property type="molecule type" value="Genomic_DNA"/>
</dbReference>
<feature type="domain" description="Peptidase C39-like" evidence="1">
    <location>
        <begin position="68"/>
        <end position="178"/>
    </location>
</feature>
<keyword evidence="3" id="KW-1185">Reference proteome</keyword>
<dbReference type="Pfam" id="PF13529">
    <property type="entry name" value="Peptidase_C39_2"/>
    <property type="match status" value="1"/>
</dbReference>
<dbReference type="Gene3D" id="3.90.70.10">
    <property type="entry name" value="Cysteine proteinases"/>
    <property type="match status" value="1"/>
</dbReference>
<evidence type="ECO:0000313" key="2">
    <source>
        <dbReference type="EMBL" id="KAB1442815.1"/>
    </source>
</evidence>